<accession>A0A1H0NUL1</accession>
<dbReference type="EMBL" id="FNJI01000008">
    <property type="protein sequence ID" value="SDO96080.1"/>
    <property type="molecule type" value="Genomic_DNA"/>
</dbReference>
<name>A0A1H0NUL1_9BACT</name>
<dbReference type="STRING" id="91360.SAMN05660330_01442"/>
<dbReference type="AlphaFoldDB" id="A0A1H0NUL1"/>
<protein>
    <submittedName>
        <fullName evidence="1">Uncharacterized protein</fullName>
    </submittedName>
</protein>
<reference evidence="1 2" key="1">
    <citation type="submission" date="2016-10" db="EMBL/GenBank/DDBJ databases">
        <authorList>
            <person name="de Groot N.N."/>
        </authorList>
    </citation>
    <scope>NUCLEOTIDE SEQUENCE [LARGE SCALE GENOMIC DNA]</scope>
    <source>
        <strain evidence="1 2">DSM 12130</strain>
    </source>
</reference>
<dbReference type="Proteomes" id="UP000199073">
    <property type="component" value="Unassembled WGS sequence"/>
</dbReference>
<evidence type="ECO:0000313" key="1">
    <source>
        <dbReference type="EMBL" id="SDO96080.1"/>
    </source>
</evidence>
<evidence type="ECO:0000313" key="2">
    <source>
        <dbReference type="Proteomes" id="UP000199073"/>
    </source>
</evidence>
<gene>
    <name evidence="1" type="ORF">SAMN05660330_01442</name>
</gene>
<keyword evidence="2" id="KW-1185">Reference proteome</keyword>
<proteinExistence type="predicted"/>
<sequence>MHEGVPIDVTVRKVGGVYVLKNPGCKEVCSILDENNKLVRPCKFYDHGLHGLGTCKKDC</sequence>
<organism evidence="1 2">
    <name type="scientific">Desulforhopalus singaporensis</name>
    <dbReference type="NCBI Taxonomy" id="91360"/>
    <lineage>
        <taxon>Bacteria</taxon>
        <taxon>Pseudomonadati</taxon>
        <taxon>Thermodesulfobacteriota</taxon>
        <taxon>Desulfobulbia</taxon>
        <taxon>Desulfobulbales</taxon>
        <taxon>Desulfocapsaceae</taxon>
        <taxon>Desulforhopalus</taxon>
    </lineage>
</organism>